<dbReference type="GO" id="GO:0004585">
    <property type="term" value="F:ornithine carbamoyltransferase activity"/>
    <property type="evidence" value="ECO:0007669"/>
    <property type="project" value="InterPro"/>
</dbReference>
<feature type="binding site" description="in other chain" evidence="2">
    <location>
        <begin position="147"/>
        <end position="150"/>
    </location>
    <ligand>
        <name>carbamoyl phosphate</name>
        <dbReference type="ChEBI" id="CHEBI:58228"/>
        <note>ligand shared between two neighboring subunits</note>
    </ligand>
</feature>
<dbReference type="PRINTS" id="PR00100">
    <property type="entry name" value="AOTCASE"/>
</dbReference>
<dbReference type="UniPathway" id="UPA00068"/>
<comment type="subunit">
    <text evidence="2">Homotrimer.</text>
</comment>
<feature type="binding site" description="in other chain" evidence="2">
    <location>
        <position position="110"/>
    </location>
    <ligand>
        <name>carbamoyl phosphate</name>
        <dbReference type="ChEBI" id="CHEBI:58228"/>
        <note>ligand shared between two neighboring subunits</note>
    </ligand>
</feature>
<dbReference type="NCBIfam" id="NF003384">
    <property type="entry name" value="PRK04523.1"/>
    <property type="match status" value="1"/>
</dbReference>
<comment type="catalytic activity">
    <reaction evidence="2">
        <text>N(2)-succinyl-L-ornithine + carbamoyl phosphate = N(2)-succinyl-L-citrulline + phosphate + H(+)</text>
        <dbReference type="Rhea" id="RHEA:25884"/>
        <dbReference type="ChEBI" id="CHEBI:15378"/>
        <dbReference type="ChEBI" id="CHEBI:43474"/>
        <dbReference type="ChEBI" id="CHEBI:58228"/>
        <dbReference type="ChEBI" id="CHEBI:58514"/>
        <dbReference type="ChEBI" id="CHEBI:58862"/>
        <dbReference type="EC" id="2.1.3.11"/>
    </reaction>
</comment>
<dbReference type="GO" id="GO:0019240">
    <property type="term" value="P:citrulline biosynthetic process"/>
    <property type="evidence" value="ECO:0007669"/>
    <property type="project" value="TreeGrafter"/>
</dbReference>
<name>A0A0P7BUU1_9BACT</name>
<feature type="binding site" description="in other chain" evidence="2">
    <location>
        <position position="300"/>
    </location>
    <ligand>
        <name>carbamoyl phosphate</name>
        <dbReference type="ChEBI" id="CHEBI:58228"/>
        <note>ligand shared between two neighboring subunits</note>
    </ligand>
</feature>
<feature type="binding site" evidence="2">
    <location>
        <position position="236"/>
    </location>
    <ligand>
        <name>N(2)-succinyl-L-ornithine</name>
        <dbReference type="ChEBI" id="CHEBI:58514"/>
    </ligand>
</feature>
<dbReference type="Gene3D" id="3.40.50.1370">
    <property type="entry name" value="Aspartate/ornithine carbamoyltransferase"/>
    <property type="match status" value="2"/>
</dbReference>
<evidence type="ECO:0000259" key="3">
    <source>
        <dbReference type="Pfam" id="PF00185"/>
    </source>
</evidence>
<feature type="domain" description="Aspartate/ornithine carbamoyltransferase carbamoyl-P binding" evidence="4">
    <location>
        <begin position="2"/>
        <end position="160"/>
    </location>
</feature>
<dbReference type="EC" id="2.1.3.11" evidence="2"/>
<feature type="binding site" description="in other chain" evidence="2">
    <location>
        <begin position="47"/>
        <end position="50"/>
    </location>
    <ligand>
        <name>carbamoyl phosphate</name>
        <dbReference type="ChEBI" id="CHEBI:58228"/>
        <note>ligand shared between two neighboring subunits</note>
    </ligand>
</feature>
<feature type="binding site" description="in other chain" evidence="2">
    <location>
        <begin position="272"/>
        <end position="273"/>
    </location>
    <ligand>
        <name>carbamoyl phosphate</name>
        <dbReference type="ChEBI" id="CHEBI:58228"/>
        <note>ligand shared between two neighboring subunits</note>
    </ligand>
</feature>
<dbReference type="PATRIC" id="fig|1605367.3.peg.2855"/>
<dbReference type="GO" id="GO:0042450">
    <property type="term" value="P:L-arginine biosynthetic process via ornithine"/>
    <property type="evidence" value="ECO:0007669"/>
    <property type="project" value="TreeGrafter"/>
</dbReference>
<reference evidence="5 6" key="1">
    <citation type="submission" date="2015-07" db="EMBL/GenBank/DDBJ databases">
        <title>The draft genome sequence of Leadbetterella sp. JN14-9.</title>
        <authorList>
            <person name="Liu Y."/>
            <person name="Du J."/>
            <person name="Shao Z."/>
        </authorList>
    </citation>
    <scope>NUCLEOTIDE SEQUENCE [LARGE SCALE GENOMIC DNA]</scope>
    <source>
        <strain evidence="5 6">JN14-9</strain>
    </source>
</reference>
<proteinExistence type="inferred from homology"/>
<feature type="binding site" evidence="2">
    <location>
        <position position="176"/>
    </location>
    <ligand>
        <name>N(2)-succinyl-L-ornithine</name>
        <dbReference type="ChEBI" id="CHEBI:58514"/>
    </ligand>
</feature>
<dbReference type="HAMAP" id="MF_02235">
    <property type="entry name" value="SOTCase"/>
    <property type="match status" value="1"/>
</dbReference>
<gene>
    <name evidence="2" type="primary">argF'</name>
    <name evidence="5" type="ORF">AFM12_07410</name>
</gene>
<accession>A0A0P7BUU1</accession>
<dbReference type="InterPro" id="IPR006132">
    <property type="entry name" value="Asp/Orn_carbamoyltranf_P-bd"/>
</dbReference>
<dbReference type="InterPro" id="IPR006131">
    <property type="entry name" value="Asp_carbamoyltransf_Asp/Orn-bd"/>
</dbReference>
<comment type="pathway">
    <text evidence="2">Amino-acid biosynthesis; L-arginine biosynthesis.</text>
</comment>
<feature type="binding site" evidence="2">
    <location>
        <position position="75"/>
    </location>
    <ligand>
        <name>carbamoyl phosphate</name>
        <dbReference type="ChEBI" id="CHEBI:58228"/>
        <note>ligand shared between two neighboring subunits</note>
    </ligand>
</feature>
<protein>
    <recommendedName>
        <fullName evidence="2">N-succinylornithine carbamoyltransferase</fullName>
        <ecNumber evidence="2">2.1.3.11</ecNumber>
    </recommendedName>
    <alternativeName>
        <fullName evidence="2">N-succinyl-L-ornithine transcarbamylase</fullName>
        <shortName evidence="2">SOTCase</shortName>
    </alternativeName>
</protein>
<dbReference type="Pfam" id="PF02729">
    <property type="entry name" value="OTCace_N"/>
    <property type="match status" value="1"/>
</dbReference>
<keyword evidence="2" id="KW-0028">Amino-acid biosynthesis</keyword>
<keyword evidence="2" id="KW-0055">Arginine biosynthesis</keyword>
<evidence type="ECO:0000256" key="2">
    <source>
        <dbReference type="HAMAP-Rule" id="MF_02235"/>
    </source>
</evidence>
<dbReference type="InterPro" id="IPR036901">
    <property type="entry name" value="Asp/Orn_carbamoylTrfase_sf"/>
</dbReference>
<dbReference type="PANTHER" id="PTHR45753">
    <property type="entry name" value="ORNITHINE CARBAMOYLTRANSFERASE, MITOCHONDRIAL"/>
    <property type="match status" value="1"/>
</dbReference>
<dbReference type="PANTHER" id="PTHR45753:SF3">
    <property type="entry name" value="ORNITHINE TRANSCARBAMYLASE, MITOCHONDRIAL"/>
    <property type="match status" value="1"/>
</dbReference>
<comment type="caution">
    <text evidence="5">The sequence shown here is derived from an EMBL/GenBank/DDBJ whole genome shotgun (WGS) entry which is preliminary data.</text>
</comment>
<evidence type="ECO:0000259" key="4">
    <source>
        <dbReference type="Pfam" id="PF02729"/>
    </source>
</evidence>
<comment type="similarity">
    <text evidence="2">Belongs to the aspartate/ornithine carbamoyltransferase superfamily. SOTCase family.</text>
</comment>
<evidence type="ECO:0000313" key="6">
    <source>
        <dbReference type="Proteomes" id="UP000050454"/>
    </source>
</evidence>
<dbReference type="InterPro" id="IPR043696">
    <property type="entry name" value="ArgF'-like"/>
</dbReference>
<keyword evidence="6" id="KW-1185">Reference proteome</keyword>
<dbReference type="OrthoDB" id="9802587at2"/>
<dbReference type="PRINTS" id="PR00101">
    <property type="entry name" value="ATCASE"/>
</dbReference>
<dbReference type="STRING" id="1605367.AFM12_07410"/>
<dbReference type="Pfam" id="PF00185">
    <property type="entry name" value="OTCace"/>
    <property type="match status" value="1"/>
</dbReference>
<dbReference type="RefSeq" id="WP_055146068.1">
    <property type="nucleotide sequence ID" value="NZ_JXSZ01000006.1"/>
</dbReference>
<keyword evidence="1 2" id="KW-0808">Transferase</keyword>
<feature type="binding site" evidence="2">
    <location>
        <position position="276"/>
    </location>
    <ligand>
        <name>N(2)-succinyl-L-ornithine</name>
        <dbReference type="ChEBI" id="CHEBI:58514"/>
    </ligand>
</feature>
<dbReference type="GO" id="GO:0016597">
    <property type="term" value="F:amino acid binding"/>
    <property type="evidence" value="ECO:0007669"/>
    <property type="project" value="InterPro"/>
</dbReference>
<organism evidence="5 6">
    <name type="scientific">Jiulongibacter sediminis</name>
    <dbReference type="NCBI Taxonomy" id="1605367"/>
    <lineage>
        <taxon>Bacteria</taxon>
        <taxon>Pseudomonadati</taxon>
        <taxon>Bacteroidota</taxon>
        <taxon>Cytophagia</taxon>
        <taxon>Cytophagales</taxon>
        <taxon>Leadbetterellaceae</taxon>
        <taxon>Jiulongibacter</taxon>
    </lineage>
</organism>
<dbReference type="AlphaFoldDB" id="A0A0P7BUU1"/>
<evidence type="ECO:0000313" key="5">
    <source>
        <dbReference type="EMBL" id="KPM48454.1"/>
    </source>
</evidence>
<comment type="function">
    <text evidence="2">Catalyzes the transfer of the carbamoyl group from carbamoyl phosphate to the delta-amino group of N(2)-succinyl-L-ornithine to produce N(2)-succinyl-L-citrulline. Is essential for arginine biosynthesis.</text>
</comment>
<sequence>MKHFINPADVPNVQELIEEGLTQKANPLASRNLGKDKTLVLLFFNSSLRTRLSTQKAAMNLGMNVMVMNVGSDGWQLEFQDGAVMNGGKAEHIKEAAAVVGQYADIIGVRSFPGLEDREADYAELVIESFRQLAGVPIINLESATRHPCQSLADLITIEELKTKARPKVVLTWAPHLRALPQAVGNSFAEWLNLTDYDFVITNPEGYDLAPEYRGGAKVTHNQEEAFEGADFIYAKNWSSYEQYGQILPGNEDWIVSAEKMKLTDNAKFMHCLPVRRGVIVEDAVIDSPNSVVIQQAGNRVWSVQAAMKKILEAM</sequence>
<dbReference type="EMBL" id="LGTQ01000006">
    <property type="protein sequence ID" value="KPM48454.1"/>
    <property type="molecule type" value="Genomic_DNA"/>
</dbReference>
<feature type="domain" description="Aspartate/ornithine carbamoyltransferase Asp/Orn-binding" evidence="3">
    <location>
        <begin position="184"/>
        <end position="309"/>
    </location>
</feature>
<feature type="binding site" evidence="2">
    <location>
        <position position="142"/>
    </location>
    <ligand>
        <name>N(2)-succinyl-L-ornithine</name>
        <dbReference type="ChEBI" id="CHEBI:58514"/>
    </ligand>
</feature>
<dbReference type="Proteomes" id="UP000050454">
    <property type="component" value="Unassembled WGS sequence"/>
</dbReference>
<dbReference type="SUPFAM" id="SSF53671">
    <property type="entry name" value="Aspartate/ornithine carbamoyltransferase"/>
    <property type="match status" value="1"/>
</dbReference>
<evidence type="ECO:0000256" key="1">
    <source>
        <dbReference type="ARBA" id="ARBA00022679"/>
    </source>
</evidence>
<dbReference type="InterPro" id="IPR006130">
    <property type="entry name" value="Asp/Orn_carbamoylTrfase"/>
</dbReference>